<evidence type="ECO:0000313" key="3">
    <source>
        <dbReference type="Proteomes" id="UP000622707"/>
    </source>
</evidence>
<keyword evidence="3" id="KW-1185">Reference proteome</keyword>
<accession>A0ABS1JK92</accession>
<feature type="signal peptide" evidence="1">
    <location>
        <begin position="1"/>
        <end position="17"/>
    </location>
</feature>
<feature type="chain" id="PRO_5047131880" evidence="1">
    <location>
        <begin position="18"/>
        <end position="210"/>
    </location>
</feature>
<dbReference type="InterPro" id="IPR008517">
    <property type="entry name" value="GNA1162-like"/>
</dbReference>
<dbReference type="Proteomes" id="UP000622707">
    <property type="component" value="Unassembled WGS sequence"/>
</dbReference>
<gene>
    <name evidence="2" type="ORF">JI746_05960</name>
</gene>
<sequence length="210" mass="22868">MKSAAILAFCLLLVGCAAPVKKDMSAFIAAAPRSVLVVPTINKSLDVDAPNYVLAALPVPVAEKGFYVFPVNTTKFVLEQEGYYEGERIHQEPTPVLAKLFGADAVLYVTINRWDAQFALLTTVVTVDFDYRMVAKDGTELWNEKKKLQYSPQNNNSGGSPMVALVSAVVSAAITRAAPNYMPLTKRANQEVFLLSPNAIPNGPYRKTAQ</sequence>
<dbReference type="Gene3D" id="3.40.50.10610">
    <property type="entry name" value="ABC-type transport auxiliary lipoprotein component"/>
    <property type="match status" value="1"/>
</dbReference>
<comment type="caution">
    <text evidence="2">The sequence shown here is derived from an EMBL/GenBank/DDBJ whole genome shotgun (WGS) entry which is preliminary data.</text>
</comment>
<proteinExistence type="predicted"/>
<dbReference type="Pfam" id="PF05643">
    <property type="entry name" value="GNA1162-like"/>
    <property type="match status" value="1"/>
</dbReference>
<keyword evidence="1" id="KW-0732">Signal</keyword>
<evidence type="ECO:0000313" key="2">
    <source>
        <dbReference type="EMBL" id="MBL0424649.1"/>
    </source>
</evidence>
<dbReference type="RefSeq" id="WP_201687892.1">
    <property type="nucleotide sequence ID" value="NZ_JAEQND010000003.1"/>
</dbReference>
<dbReference type="EMBL" id="JAEQND010000003">
    <property type="protein sequence ID" value="MBL0424649.1"/>
    <property type="molecule type" value="Genomic_DNA"/>
</dbReference>
<name>A0ABS1JK92_9BURK</name>
<evidence type="ECO:0000256" key="1">
    <source>
        <dbReference type="SAM" id="SignalP"/>
    </source>
</evidence>
<organism evidence="2 3">
    <name type="scientific">Ramlibacter alkalitolerans</name>
    <dbReference type="NCBI Taxonomy" id="2039631"/>
    <lineage>
        <taxon>Bacteria</taxon>
        <taxon>Pseudomonadati</taxon>
        <taxon>Pseudomonadota</taxon>
        <taxon>Betaproteobacteria</taxon>
        <taxon>Burkholderiales</taxon>
        <taxon>Comamonadaceae</taxon>
        <taxon>Ramlibacter</taxon>
    </lineage>
</organism>
<protein>
    <submittedName>
        <fullName evidence="2">DUF799 family lipoprotein</fullName>
    </submittedName>
</protein>
<reference evidence="2 3" key="1">
    <citation type="journal article" date="2017" name="Int. J. Syst. Evol. Microbiol.">
        <title>Ramlibacter alkalitolerans sp. nov., alkali-tolerant bacterium isolated from soil of ginseng.</title>
        <authorList>
            <person name="Lee D.H."/>
            <person name="Cha C.J."/>
        </authorList>
    </citation>
    <scope>NUCLEOTIDE SEQUENCE [LARGE SCALE GENOMIC DNA]</scope>
    <source>
        <strain evidence="2 3">KACC 19305</strain>
    </source>
</reference>
<dbReference type="PROSITE" id="PS51257">
    <property type="entry name" value="PROKAR_LIPOPROTEIN"/>
    <property type="match status" value="1"/>
</dbReference>
<keyword evidence="2" id="KW-0449">Lipoprotein</keyword>